<name>A0A7H0GLI0_9BURK</name>
<evidence type="ECO:0000313" key="1">
    <source>
        <dbReference type="EMBL" id="QNP49146.1"/>
    </source>
</evidence>
<dbReference type="SUPFAM" id="SSF102588">
    <property type="entry name" value="LmbE-like"/>
    <property type="match status" value="1"/>
</dbReference>
<accession>A0A7H0GLI0</accession>
<proteinExistence type="predicted"/>
<dbReference type="InterPro" id="IPR003737">
    <property type="entry name" value="GlcNAc_PI_deacetylase-related"/>
</dbReference>
<dbReference type="KEGG" id="daer:H9K75_03160"/>
<dbReference type="RefSeq" id="WP_187724738.1">
    <property type="nucleotide sequence ID" value="NZ_CP060783.1"/>
</dbReference>
<dbReference type="Pfam" id="PF02585">
    <property type="entry name" value="PIG-L"/>
    <property type="match status" value="1"/>
</dbReference>
<gene>
    <name evidence="1" type="ORF">H9K75_03160</name>
</gene>
<sequence>MSLESLRDWLHPEQFDRMVVLAPHPDDEIFGCSGLLLMAHEAGLPTEIVIASNGEACYPQLPDATRAQLAQLRPAESVVAGFALGIQARHVFLGLPDGGLPACRGVLAQELGSRVTGRSLLVSCDPRDDHPDHEAAGRAAKVVPGKHGCKLMFYRVWARVHRRATLSREQPVSLALDAVTVARKQAAARCFVTQIFPFEGAPPVISERVFETLVGSAEEYLA</sequence>
<reference evidence="1 2" key="1">
    <citation type="submission" date="2020-08" db="EMBL/GenBank/DDBJ databases">
        <title>Genome sequence of Diaphorobacter aerolatus KACC 16536T.</title>
        <authorList>
            <person name="Hyun D.-W."/>
            <person name="Bae J.-W."/>
        </authorList>
    </citation>
    <scope>NUCLEOTIDE SEQUENCE [LARGE SCALE GENOMIC DNA]</scope>
    <source>
        <strain evidence="1 2">KACC 16536</strain>
    </source>
</reference>
<protein>
    <submittedName>
        <fullName evidence="1">PIG-L family deacetylase</fullName>
    </submittedName>
</protein>
<dbReference type="AlphaFoldDB" id="A0A7H0GLI0"/>
<dbReference type="InterPro" id="IPR024078">
    <property type="entry name" value="LmbE-like_dom_sf"/>
</dbReference>
<keyword evidence="2" id="KW-1185">Reference proteome</keyword>
<dbReference type="Proteomes" id="UP000516028">
    <property type="component" value="Chromosome"/>
</dbReference>
<dbReference type="EMBL" id="CP060783">
    <property type="protein sequence ID" value="QNP49146.1"/>
    <property type="molecule type" value="Genomic_DNA"/>
</dbReference>
<dbReference type="Gene3D" id="3.40.50.10320">
    <property type="entry name" value="LmbE-like"/>
    <property type="match status" value="1"/>
</dbReference>
<evidence type="ECO:0000313" key="2">
    <source>
        <dbReference type="Proteomes" id="UP000516028"/>
    </source>
</evidence>
<organism evidence="1 2">
    <name type="scientific">Diaphorobacter aerolatus</name>
    <dbReference type="NCBI Taxonomy" id="1288495"/>
    <lineage>
        <taxon>Bacteria</taxon>
        <taxon>Pseudomonadati</taxon>
        <taxon>Pseudomonadota</taxon>
        <taxon>Betaproteobacteria</taxon>
        <taxon>Burkholderiales</taxon>
        <taxon>Comamonadaceae</taxon>
        <taxon>Diaphorobacter</taxon>
    </lineage>
</organism>